<organism evidence="1 2">
    <name type="scientific">Dentiscutata erythropus</name>
    <dbReference type="NCBI Taxonomy" id="1348616"/>
    <lineage>
        <taxon>Eukaryota</taxon>
        <taxon>Fungi</taxon>
        <taxon>Fungi incertae sedis</taxon>
        <taxon>Mucoromycota</taxon>
        <taxon>Glomeromycotina</taxon>
        <taxon>Glomeromycetes</taxon>
        <taxon>Diversisporales</taxon>
        <taxon>Gigasporaceae</taxon>
        <taxon>Dentiscutata</taxon>
    </lineage>
</organism>
<sequence length="103" mass="11946">ERNHLPISKSVDTEIYSEGEEPSKLKIVLLIGIRNIDHEKNNKIKGYNRMKLVKELTKIFEPFNQATEAFSAERYPTLSIMYLVVKVLKSEFNFGIEPDIDEC</sequence>
<reference evidence="1" key="1">
    <citation type="submission" date="2021-06" db="EMBL/GenBank/DDBJ databases">
        <authorList>
            <person name="Kallberg Y."/>
            <person name="Tangrot J."/>
            <person name="Rosling A."/>
        </authorList>
    </citation>
    <scope>NUCLEOTIDE SEQUENCE</scope>
    <source>
        <strain evidence="1">MA453B</strain>
    </source>
</reference>
<keyword evidence="2" id="KW-1185">Reference proteome</keyword>
<protein>
    <submittedName>
        <fullName evidence="1">8671_t:CDS:1</fullName>
    </submittedName>
</protein>
<name>A0A9N9JE24_9GLOM</name>
<dbReference type="OrthoDB" id="2444807at2759"/>
<accession>A0A9N9JE24</accession>
<evidence type="ECO:0000313" key="1">
    <source>
        <dbReference type="EMBL" id="CAG8777646.1"/>
    </source>
</evidence>
<dbReference type="EMBL" id="CAJVPY010020938">
    <property type="protein sequence ID" value="CAG8777646.1"/>
    <property type="molecule type" value="Genomic_DNA"/>
</dbReference>
<evidence type="ECO:0000313" key="2">
    <source>
        <dbReference type="Proteomes" id="UP000789405"/>
    </source>
</evidence>
<dbReference type="Proteomes" id="UP000789405">
    <property type="component" value="Unassembled WGS sequence"/>
</dbReference>
<dbReference type="AlphaFoldDB" id="A0A9N9JE24"/>
<feature type="non-terminal residue" evidence="1">
    <location>
        <position position="1"/>
    </location>
</feature>
<proteinExistence type="predicted"/>
<feature type="non-terminal residue" evidence="1">
    <location>
        <position position="103"/>
    </location>
</feature>
<gene>
    <name evidence="1" type="ORF">DERYTH_LOCUS19305</name>
</gene>
<comment type="caution">
    <text evidence="1">The sequence shown here is derived from an EMBL/GenBank/DDBJ whole genome shotgun (WGS) entry which is preliminary data.</text>
</comment>